<dbReference type="EMBL" id="CASHSV030000001">
    <property type="protein sequence ID" value="CAJ2629078.1"/>
    <property type="molecule type" value="Genomic_DNA"/>
</dbReference>
<keyword evidence="2" id="KW-1185">Reference proteome</keyword>
<name>A0ACB0IAT5_TRIPR</name>
<gene>
    <name evidence="1" type="ORF">MILVUS5_LOCUS1151</name>
</gene>
<reference evidence="1" key="1">
    <citation type="submission" date="2023-10" db="EMBL/GenBank/DDBJ databases">
        <authorList>
            <person name="Rodriguez Cubillos JULIANA M."/>
            <person name="De Vega J."/>
        </authorList>
    </citation>
    <scope>NUCLEOTIDE SEQUENCE</scope>
</reference>
<comment type="caution">
    <text evidence="1">The sequence shown here is derived from an EMBL/GenBank/DDBJ whole genome shotgun (WGS) entry which is preliminary data.</text>
</comment>
<dbReference type="Proteomes" id="UP001177021">
    <property type="component" value="Unassembled WGS sequence"/>
</dbReference>
<sequence length="335" mass="37826">MFLHSTRENKAKVRKRVELHSLPKEKQSSGVPNNVLTFLSNSVSVLASCNGLVLCRTINDDSLDLFICNPITKSRSSIPIPESLQINDNFANINIMLDCSRSNLDDYSVLLFKETNFKEWSPTYICNVYHGKEGAWKTMVNSFSLGGRDMKFDMAVFHNKAIHVISDSAIYFTKSSAFYDPYIMSYNLENGTSSLLKLPTEAIKDCHNMCNMSIFNWGKVTSSNSSICLVKLRDSVFTIWILKDYKSSSWEKLLEVRVEALELKEKNPNVTGFTIMNGDLLVFATEKNVYSCGLDNEKSMKVEEICQHNCGSNTRFIAYSDTLRSCGTNAETMPC</sequence>
<accession>A0ACB0IAT5</accession>
<organism evidence="1 2">
    <name type="scientific">Trifolium pratense</name>
    <name type="common">Red clover</name>
    <dbReference type="NCBI Taxonomy" id="57577"/>
    <lineage>
        <taxon>Eukaryota</taxon>
        <taxon>Viridiplantae</taxon>
        <taxon>Streptophyta</taxon>
        <taxon>Embryophyta</taxon>
        <taxon>Tracheophyta</taxon>
        <taxon>Spermatophyta</taxon>
        <taxon>Magnoliopsida</taxon>
        <taxon>eudicotyledons</taxon>
        <taxon>Gunneridae</taxon>
        <taxon>Pentapetalae</taxon>
        <taxon>rosids</taxon>
        <taxon>fabids</taxon>
        <taxon>Fabales</taxon>
        <taxon>Fabaceae</taxon>
        <taxon>Papilionoideae</taxon>
        <taxon>50 kb inversion clade</taxon>
        <taxon>NPAAA clade</taxon>
        <taxon>Hologalegina</taxon>
        <taxon>IRL clade</taxon>
        <taxon>Trifolieae</taxon>
        <taxon>Trifolium</taxon>
    </lineage>
</organism>
<evidence type="ECO:0000313" key="1">
    <source>
        <dbReference type="EMBL" id="CAJ2629078.1"/>
    </source>
</evidence>
<evidence type="ECO:0000313" key="2">
    <source>
        <dbReference type="Proteomes" id="UP001177021"/>
    </source>
</evidence>
<proteinExistence type="predicted"/>
<protein>
    <submittedName>
        <fullName evidence="1">Uncharacterized protein</fullName>
    </submittedName>
</protein>